<evidence type="ECO:0000313" key="3">
    <source>
        <dbReference type="EMBL" id="CAC5410420.1"/>
    </source>
</evidence>
<name>A0A6J8DUG1_MYTCO</name>
<keyword evidence="1" id="KW-1133">Transmembrane helix</keyword>
<sequence length="272" mass="30021">MILSYTKLAVGLHVVFVETGDAGHVDTGNEPLSTYWNHLTLLSDYGYSSVTQSTLKFMVRSCANSFVSMRTSAPDGTYEIAIGSYDGTKVSFRYNKSNQGDILVSELLNCYGFRPFWIHWTNESFSLGKGFNTSVDKIHELSWIDSYKVSEVGIMTGFGSTGEWIIYYGDNNTDIRATPLSCSLNENSMGITVNQNPEMTSASSYYEKYTPSNLKLDKKSLSSYRRSKTSAPDSRFSALCMGGVGVAVIVTVVMAVVVIDICSVKIKTSDRK</sequence>
<dbReference type="AlphaFoldDB" id="A0A6J8DUG1"/>
<organism evidence="3 4">
    <name type="scientific">Mytilus coruscus</name>
    <name type="common">Sea mussel</name>
    <dbReference type="NCBI Taxonomy" id="42192"/>
    <lineage>
        <taxon>Eukaryota</taxon>
        <taxon>Metazoa</taxon>
        <taxon>Spiralia</taxon>
        <taxon>Lophotrochozoa</taxon>
        <taxon>Mollusca</taxon>
        <taxon>Bivalvia</taxon>
        <taxon>Autobranchia</taxon>
        <taxon>Pteriomorphia</taxon>
        <taxon>Mytilida</taxon>
        <taxon>Mytiloidea</taxon>
        <taxon>Mytilidae</taxon>
        <taxon>Mytilinae</taxon>
        <taxon>Mytilus</taxon>
    </lineage>
</organism>
<feature type="domain" description="Farnesoic acid O-methyl transferase" evidence="2">
    <location>
        <begin position="47"/>
        <end position="166"/>
    </location>
</feature>
<proteinExistence type="predicted"/>
<dbReference type="InterPro" id="IPR022041">
    <property type="entry name" value="Methyltransf_FA"/>
</dbReference>
<accession>A0A6J8DUG1</accession>
<evidence type="ECO:0000259" key="2">
    <source>
        <dbReference type="Pfam" id="PF12248"/>
    </source>
</evidence>
<dbReference type="OrthoDB" id="10387995at2759"/>
<dbReference type="Pfam" id="PF12248">
    <property type="entry name" value="Methyltransf_FA"/>
    <property type="match status" value="1"/>
</dbReference>
<keyword evidence="1" id="KW-0472">Membrane</keyword>
<dbReference type="EMBL" id="CACVKT020007770">
    <property type="protein sequence ID" value="CAC5410420.1"/>
    <property type="molecule type" value="Genomic_DNA"/>
</dbReference>
<protein>
    <recommendedName>
        <fullName evidence="2">Farnesoic acid O-methyl transferase domain-containing protein</fullName>
    </recommendedName>
</protein>
<dbReference type="Proteomes" id="UP000507470">
    <property type="component" value="Unassembled WGS sequence"/>
</dbReference>
<feature type="transmembrane region" description="Helical" evidence="1">
    <location>
        <begin position="236"/>
        <end position="262"/>
    </location>
</feature>
<reference evidence="3 4" key="1">
    <citation type="submission" date="2020-06" db="EMBL/GenBank/DDBJ databases">
        <authorList>
            <person name="Li R."/>
            <person name="Bekaert M."/>
        </authorList>
    </citation>
    <scope>NUCLEOTIDE SEQUENCE [LARGE SCALE GENOMIC DNA]</scope>
    <source>
        <strain evidence="4">wild</strain>
    </source>
</reference>
<evidence type="ECO:0000313" key="4">
    <source>
        <dbReference type="Proteomes" id="UP000507470"/>
    </source>
</evidence>
<keyword evidence="4" id="KW-1185">Reference proteome</keyword>
<gene>
    <name evidence="3" type="ORF">MCOR_43607</name>
</gene>
<keyword evidence="1" id="KW-0812">Transmembrane</keyword>
<evidence type="ECO:0000256" key="1">
    <source>
        <dbReference type="SAM" id="Phobius"/>
    </source>
</evidence>